<organism evidence="2 3">
    <name type="scientific">Kitasatospora arboriphila</name>
    <dbReference type="NCBI Taxonomy" id="258052"/>
    <lineage>
        <taxon>Bacteria</taxon>
        <taxon>Bacillati</taxon>
        <taxon>Actinomycetota</taxon>
        <taxon>Actinomycetes</taxon>
        <taxon>Kitasatosporales</taxon>
        <taxon>Streptomycetaceae</taxon>
        <taxon>Kitasatospora</taxon>
    </lineage>
</organism>
<proteinExistence type="predicted"/>
<feature type="region of interest" description="Disordered" evidence="1">
    <location>
        <begin position="173"/>
        <end position="287"/>
    </location>
</feature>
<keyword evidence="3" id="KW-1185">Reference proteome</keyword>
<sequence length="711" mass="71326">MRPDLQVRLQRPGAAPAAVQQQPQGVGDPGGALAGRHVPRPIRAADGVLDVHVGHVVGDLQQHPVAVVAVRDAVAGVEEQPQGRAVHGGDQVEHPLGRTARPAAAVLVQQDEAQAVGEFGEGPHPLQHQAAPLGLRQARVGVGHHPDEPGAEGGAARPEGGELVEVAVEGVGDGARPVADPGGRADDPHPALGDPVGDPPDGVLGQVGDPLPVDGAQLQVVPAEPGQGGELAGQVGGGLVADAGEADPRCGGGGGLRGGGRGGGGGRGTGGGRPDRGGRPGGGLGAVEQADHLGVDREIGVRPAAARGEVAVGAADEGGQRVVVQQLGGLAVPVDGDQLGVGVGLAAGVVPDQGAAGEFEGDPALAHRGGHVGADPRPDPGAVLDLEPGAAEPGQHPAVDHHVGAARAGHLARPGQGEAEAERVRQLDVEGGRVAVGGERAGEAGLALDDVDGAQRPVRAGGEHGAQPVGEPAAEPLGDHHQVESVAVADGEQVVQAAGVGGQRLLDQDPAEAEPAESVQHGGPGGGRCAQVHHAVGRVEQPGGLGRGHPPQVGGGRPTALRVGGQHRGRGEQPGGVRAGAESAEHRQVQAEARTPHADEQCPESVRHGEPSFLPSRGSASRTFNQHTDGGFDRASNNLHRRPFEGVKCPGRPGRQPWSWRRLPAARPGIPGSCPYDLMRVSWANTPGSPSSRRRRVSSPSGRPPGAISTS</sequence>
<feature type="compositionally biased region" description="Basic and acidic residues" evidence="1">
    <location>
        <begin position="583"/>
        <end position="610"/>
    </location>
</feature>
<feature type="region of interest" description="Disordered" evidence="1">
    <location>
        <begin position="1"/>
        <end position="39"/>
    </location>
</feature>
<evidence type="ECO:0000313" key="3">
    <source>
        <dbReference type="Proteomes" id="UP001499987"/>
    </source>
</evidence>
<gene>
    <name evidence="2" type="ORF">GCM10009663_54900</name>
</gene>
<name>A0ABP4EHS1_9ACTN</name>
<feature type="compositionally biased region" description="Gly residues" evidence="1">
    <location>
        <begin position="226"/>
        <end position="239"/>
    </location>
</feature>
<dbReference type="EMBL" id="BAAALD010000065">
    <property type="protein sequence ID" value="GAA1105840.1"/>
    <property type="molecule type" value="Genomic_DNA"/>
</dbReference>
<feature type="compositionally biased region" description="Low complexity" evidence="1">
    <location>
        <begin position="12"/>
        <end position="26"/>
    </location>
</feature>
<feature type="compositionally biased region" description="Gly residues" evidence="1">
    <location>
        <begin position="250"/>
        <end position="272"/>
    </location>
</feature>
<protein>
    <submittedName>
        <fullName evidence="2">Uncharacterized protein</fullName>
    </submittedName>
</protein>
<accession>A0ABP4EHS1</accession>
<feature type="compositionally biased region" description="Gly residues" evidence="1">
    <location>
        <begin position="543"/>
        <end position="557"/>
    </location>
</feature>
<dbReference type="Proteomes" id="UP001499987">
    <property type="component" value="Unassembled WGS sequence"/>
</dbReference>
<feature type="region of interest" description="Disordered" evidence="1">
    <location>
        <begin position="509"/>
        <end position="528"/>
    </location>
</feature>
<feature type="compositionally biased region" description="Polar residues" evidence="1">
    <location>
        <begin position="618"/>
        <end position="628"/>
    </location>
</feature>
<comment type="caution">
    <text evidence="2">The sequence shown here is derived from an EMBL/GenBank/DDBJ whole genome shotgun (WGS) entry which is preliminary data.</text>
</comment>
<feature type="region of interest" description="Disordered" evidence="1">
    <location>
        <begin position="540"/>
        <end position="711"/>
    </location>
</feature>
<reference evidence="3" key="1">
    <citation type="journal article" date="2019" name="Int. J. Syst. Evol. Microbiol.">
        <title>The Global Catalogue of Microorganisms (GCM) 10K type strain sequencing project: providing services to taxonomists for standard genome sequencing and annotation.</title>
        <authorList>
            <consortium name="The Broad Institute Genomics Platform"/>
            <consortium name="The Broad Institute Genome Sequencing Center for Infectious Disease"/>
            <person name="Wu L."/>
            <person name="Ma J."/>
        </authorList>
    </citation>
    <scope>NUCLEOTIDE SEQUENCE [LARGE SCALE GENOMIC DNA]</scope>
    <source>
        <strain evidence="3">JCM 13002</strain>
    </source>
</reference>
<evidence type="ECO:0000256" key="1">
    <source>
        <dbReference type="SAM" id="MobiDB-lite"/>
    </source>
</evidence>
<evidence type="ECO:0000313" key="2">
    <source>
        <dbReference type="EMBL" id="GAA1105840.1"/>
    </source>
</evidence>
<feature type="compositionally biased region" description="Low complexity" evidence="1">
    <location>
        <begin position="698"/>
        <end position="711"/>
    </location>
</feature>